<reference evidence="6" key="1">
    <citation type="journal article" date="2020" name="Stud. Mycol.">
        <title>101 Dothideomycetes genomes: a test case for predicting lifestyles and emergence of pathogens.</title>
        <authorList>
            <person name="Haridas S."/>
            <person name="Albert R."/>
            <person name="Binder M."/>
            <person name="Bloem J."/>
            <person name="Labutti K."/>
            <person name="Salamov A."/>
            <person name="Andreopoulos B."/>
            <person name="Baker S."/>
            <person name="Barry K."/>
            <person name="Bills G."/>
            <person name="Bluhm B."/>
            <person name="Cannon C."/>
            <person name="Castanera R."/>
            <person name="Culley D."/>
            <person name="Daum C."/>
            <person name="Ezra D."/>
            <person name="Gonzalez J."/>
            <person name="Henrissat B."/>
            <person name="Kuo A."/>
            <person name="Liang C."/>
            <person name="Lipzen A."/>
            <person name="Lutzoni F."/>
            <person name="Magnuson J."/>
            <person name="Mondo S."/>
            <person name="Nolan M."/>
            <person name="Ohm R."/>
            <person name="Pangilinan J."/>
            <person name="Park H.-J."/>
            <person name="Ramirez L."/>
            <person name="Alfaro M."/>
            <person name="Sun H."/>
            <person name="Tritt A."/>
            <person name="Yoshinaga Y."/>
            <person name="Zwiers L.-H."/>
            <person name="Turgeon B."/>
            <person name="Goodwin S."/>
            <person name="Spatafora J."/>
            <person name="Crous P."/>
            <person name="Grigoriev I."/>
        </authorList>
    </citation>
    <scope>NUCLEOTIDE SEQUENCE</scope>
    <source>
        <strain evidence="6">CBS 113979</strain>
    </source>
</reference>
<evidence type="ECO:0000256" key="2">
    <source>
        <dbReference type="ARBA" id="ARBA00022741"/>
    </source>
</evidence>
<keyword evidence="7" id="KW-1185">Reference proteome</keyword>
<dbReference type="Pfam" id="PF00005">
    <property type="entry name" value="ABC_tran"/>
    <property type="match status" value="2"/>
</dbReference>
<dbReference type="Proteomes" id="UP000800041">
    <property type="component" value="Unassembled WGS sequence"/>
</dbReference>
<gene>
    <name evidence="6" type="ORF">K402DRAFT_361171</name>
</gene>
<feature type="domain" description="ABC transporter" evidence="5">
    <location>
        <begin position="97"/>
        <end position="338"/>
    </location>
</feature>
<dbReference type="OrthoDB" id="2110130at2759"/>
<dbReference type="GO" id="GO:0005524">
    <property type="term" value="F:ATP binding"/>
    <property type="evidence" value="ECO:0007669"/>
    <property type="project" value="UniProtKB-KW"/>
</dbReference>
<keyword evidence="1" id="KW-0677">Repeat</keyword>
<dbReference type="PROSITE" id="PS50893">
    <property type="entry name" value="ABC_TRANSPORTER_2"/>
    <property type="match status" value="2"/>
</dbReference>
<dbReference type="PANTHER" id="PTHR19211">
    <property type="entry name" value="ATP-BINDING TRANSPORT PROTEIN-RELATED"/>
    <property type="match status" value="1"/>
</dbReference>
<evidence type="ECO:0000256" key="3">
    <source>
        <dbReference type="ARBA" id="ARBA00022840"/>
    </source>
</evidence>
<accession>A0A6G1GR38</accession>
<dbReference type="PANTHER" id="PTHR19211:SF15">
    <property type="entry name" value="ATP-BINDING CASSETTE SUB-FAMILY F MEMBER 2"/>
    <property type="match status" value="1"/>
</dbReference>
<dbReference type="PROSITE" id="PS00211">
    <property type="entry name" value="ABC_TRANSPORTER_1"/>
    <property type="match status" value="1"/>
</dbReference>
<dbReference type="InterPro" id="IPR027417">
    <property type="entry name" value="P-loop_NTPase"/>
</dbReference>
<name>A0A6G1GR38_9PEZI</name>
<protein>
    <submittedName>
        <fullName evidence="6">Putative ABC transporter</fullName>
    </submittedName>
</protein>
<dbReference type="InterPro" id="IPR003439">
    <property type="entry name" value="ABC_transporter-like_ATP-bd"/>
</dbReference>
<proteinExistence type="predicted"/>
<sequence length="629" mass="69610">MVSASKAARQAKREAEGKAPKKTAASKVGSSAASKNASKASSVNGDESLLDGDGNPVPGAVDISEDVRKLALQEDKDGISDRVTTGVLSSLEASRDVKITSASLVFHGKVLITDSNLEVNYGRRYGLLGENGCGKSTLLKAIDKREFPFPDHVDIYLLNEGAPPSSLGALDWVVREAENEMTRMEKLAETILEKDGPDSPLLEELYERMDGMDPSTFHTRASLILTGLGFNKKTISKMTKDMSGGWRMRVALAKALFVKPSLLLLDDPTAHLDLEACVWLEEYMKKWDRTLILVSHSMDFLNGVCTNMIDMRQKKLLYYGGNYDSYMKTRSEQETNQMKAYEKQQEEIKHIKKFIASAGTYANLVRQAKSRQKILDKMEADGLIEKVHEDRVFTFRFADVDKLPPPVLSLDDVTFSYDGNKENNLYENLDFGVDMDSRTALVGPNGVGKSTLLRIFTGKLSPTGGTVSRHTHLKLGVYSQHSAEQLDLNKSALDFVRDKFASTSQDYQYWRQQLGRYGLSGESQTALMGTLSEGQKSRIVFALLAIESPNMILLDEPTNGLDIPTIDSLADAINAFNGGCVVVSHDFRLLDKIAKDIMVCENKTVKRWPGSIGDYKNHLRKKMVSTGAV</sequence>
<dbReference type="SMART" id="SM00382">
    <property type="entry name" value="AAA"/>
    <property type="match status" value="2"/>
</dbReference>
<dbReference type="Gene3D" id="3.40.50.300">
    <property type="entry name" value="P-loop containing nucleotide triphosphate hydrolases"/>
    <property type="match status" value="2"/>
</dbReference>
<dbReference type="InterPro" id="IPR050611">
    <property type="entry name" value="ABCF"/>
</dbReference>
<dbReference type="Pfam" id="PF12848">
    <property type="entry name" value="ABC_tran_Xtn"/>
    <property type="match status" value="1"/>
</dbReference>
<evidence type="ECO:0000256" key="1">
    <source>
        <dbReference type="ARBA" id="ARBA00022737"/>
    </source>
</evidence>
<keyword evidence="2" id="KW-0547">Nucleotide-binding</keyword>
<dbReference type="EMBL" id="ML977175">
    <property type="protein sequence ID" value="KAF1983436.1"/>
    <property type="molecule type" value="Genomic_DNA"/>
</dbReference>
<feature type="region of interest" description="Disordered" evidence="4">
    <location>
        <begin position="1"/>
        <end position="58"/>
    </location>
</feature>
<feature type="domain" description="ABC transporter" evidence="5">
    <location>
        <begin position="408"/>
        <end position="627"/>
    </location>
</feature>
<evidence type="ECO:0000313" key="7">
    <source>
        <dbReference type="Proteomes" id="UP000800041"/>
    </source>
</evidence>
<dbReference type="FunFam" id="3.40.50.300:FF:000549">
    <property type="entry name" value="ABC transporter ATP-binding protein arb1"/>
    <property type="match status" value="1"/>
</dbReference>
<feature type="compositionally biased region" description="Low complexity" evidence="4">
    <location>
        <begin position="25"/>
        <end position="45"/>
    </location>
</feature>
<organism evidence="6 7">
    <name type="scientific">Aulographum hederae CBS 113979</name>
    <dbReference type="NCBI Taxonomy" id="1176131"/>
    <lineage>
        <taxon>Eukaryota</taxon>
        <taxon>Fungi</taxon>
        <taxon>Dikarya</taxon>
        <taxon>Ascomycota</taxon>
        <taxon>Pezizomycotina</taxon>
        <taxon>Dothideomycetes</taxon>
        <taxon>Pleosporomycetidae</taxon>
        <taxon>Aulographales</taxon>
        <taxon>Aulographaceae</taxon>
    </lineage>
</organism>
<dbReference type="InterPro" id="IPR032781">
    <property type="entry name" value="ABC_tran_Xtn"/>
</dbReference>
<dbReference type="FunFam" id="3.40.50.300:FF:000618">
    <property type="entry name" value="ATP-binding cassette (ABC) transporter, putative"/>
    <property type="match status" value="1"/>
</dbReference>
<dbReference type="InterPro" id="IPR003593">
    <property type="entry name" value="AAA+_ATPase"/>
</dbReference>
<dbReference type="InterPro" id="IPR017871">
    <property type="entry name" value="ABC_transporter-like_CS"/>
</dbReference>
<dbReference type="SUPFAM" id="SSF52540">
    <property type="entry name" value="P-loop containing nucleoside triphosphate hydrolases"/>
    <property type="match status" value="2"/>
</dbReference>
<dbReference type="GO" id="GO:0016887">
    <property type="term" value="F:ATP hydrolysis activity"/>
    <property type="evidence" value="ECO:0007669"/>
    <property type="project" value="InterPro"/>
</dbReference>
<evidence type="ECO:0000313" key="6">
    <source>
        <dbReference type="EMBL" id="KAF1983436.1"/>
    </source>
</evidence>
<dbReference type="AlphaFoldDB" id="A0A6G1GR38"/>
<evidence type="ECO:0000256" key="4">
    <source>
        <dbReference type="SAM" id="MobiDB-lite"/>
    </source>
</evidence>
<evidence type="ECO:0000259" key="5">
    <source>
        <dbReference type="PROSITE" id="PS50893"/>
    </source>
</evidence>
<dbReference type="CDD" id="cd03221">
    <property type="entry name" value="ABCF_EF-3"/>
    <property type="match status" value="2"/>
</dbReference>
<keyword evidence="3" id="KW-0067">ATP-binding</keyword>